<evidence type="ECO:0000256" key="5">
    <source>
        <dbReference type="ARBA" id="ARBA00056072"/>
    </source>
</evidence>
<accession>A0A178MR42</accession>
<dbReference type="EMBL" id="LWQT01000053">
    <property type="protein sequence ID" value="OAN50517.1"/>
    <property type="molecule type" value="Genomic_DNA"/>
</dbReference>
<dbReference type="GO" id="GO:0003723">
    <property type="term" value="F:RNA binding"/>
    <property type="evidence" value="ECO:0007669"/>
    <property type="project" value="UniProtKB-KW"/>
</dbReference>
<dbReference type="SUPFAM" id="SSF55120">
    <property type="entry name" value="Pseudouridine synthase"/>
    <property type="match status" value="1"/>
</dbReference>
<dbReference type="FunFam" id="3.30.2350.10:FF:000006">
    <property type="entry name" value="Pseudouridine synthase"/>
    <property type="match status" value="1"/>
</dbReference>
<evidence type="ECO:0000313" key="10">
    <source>
        <dbReference type="EMBL" id="OAN50517.1"/>
    </source>
</evidence>
<protein>
    <recommendedName>
        <fullName evidence="8">Pseudouridine synthase</fullName>
        <ecNumber evidence="8">5.4.99.-</ecNumber>
    </recommendedName>
</protein>
<evidence type="ECO:0000256" key="4">
    <source>
        <dbReference type="ARBA" id="ARBA00036882"/>
    </source>
</evidence>
<comment type="catalytic activity">
    <reaction evidence="4">
        <text>uridine(1911/1915/1917) in 23S rRNA = pseudouridine(1911/1915/1917) in 23S rRNA</text>
        <dbReference type="Rhea" id="RHEA:42524"/>
        <dbReference type="Rhea" id="RHEA-COMP:10097"/>
        <dbReference type="Rhea" id="RHEA-COMP:10098"/>
        <dbReference type="ChEBI" id="CHEBI:65314"/>
        <dbReference type="ChEBI" id="CHEBI:65315"/>
        <dbReference type="EC" id="5.4.99.23"/>
    </reaction>
</comment>
<comment type="caution">
    <text evidence="10">The sequence shown here is derived from an EMBL/GenBank/DDBJ whole genome shotgun (WGS) entry which is preliminary data.</text>
</comment>
<dbReference type="PROSITE" id="PS01129">
    <property type="entry name" value="PSI_RLU"/>
    <property type="match status" value="1"/>
</dbReference>
<dbReference type="InterPro" id="IPR006225">
    <property type="entry name" value="PsdUridine_synth_RluC/D"/>
</dbReference>
<dbReference type="Gene3D" id="3.10.290.10">
    <property type="entry name" value="RNA-binding S4 domain"/>
    <property type="match status" value="1"/>
</dbReference>
<dbReference type="InterPro" id="IPR036986">
    <property type="entry name" value="S4_RNA-bd_sf"/>
</dbReference>
<dbReference type="InterPro" id="IPR002942">
    <property type="entry name" value="S4_RNA-bd"/>
</dbReference>
<comment type="similarity">
    <text evidence="1 8">Belongs to the pseudouridine synthase RluA family.</text>
</comment>
<gene>
    <name evidence="10" type="ORF">A6A04_18155</name>
</gene>
<dbReference type="RefSeq" id="WP_068492265.1">
    <property type="nucleotide sequence ID" value="NZ_LWQT01000053.1"/>
</dbReference>
<evidence type="ECO:0000256" key="2">
    <source>
        <dbReference type="ARBA" id="ARBA00022884"/>
    </source>
</evidence>
<evidence type="ECO:0000256" key="3">
    <source>
        <dbReference type="ARBA" id="ARBA00023235"/>
    </source>
</evidence>
<keyword evidence="2 7" id="KW-0694">RNA-binding</keyword>
<organism evidence="10 11">
    <name type="scientific">Paramagnetospirillum marisnigri</name>
    <dbReference type="NCBI Taxonomy" id="1285242"/>
    <lineage>
        <taxon>Bacteria</taxon>
        <taxon>Pseudomonadati</taxon>
        <taxon>Pseudomonadota</taxon>
        <taxon>Alphaproteobacteria</taxon>
        <taxon>Rhodospirillales</taxon>
        <taxon>Magnetospirillaceae</taxon>
        <taxon>Paramagnetospirillum</taxon>
    </lineage>
</organism>
<dbReference type="PROSITE" id="PS50889">
    <property type="entry name" value="S4"/>
    <property type="match status" value="1"/>
</dbReference>
<evidence type="ECO:0000256" key="7">
    <source>
        <dbReference type="PROSITE-ProRule" id="PRU00182"/>
    </source>
</evidence>
<evidence type="ECO:0000256" key="6">
    <source>
        <dbReference type="PIRSR" id="PIRSR606225-1"/>
    </source>
</evidence>
<name>A0A178MR42_9PROT</name>
<dbReference type="InterPro" id="IPR006145">
    <property type="entry name" value="PsdUridine_synth_RsuA/RluA"/>
</dbReference>
<dbReference type="InterPro" id="IPR006224">
    <property type="entry name" value="PsdUridine_synth_RluA-like_CS"/>
</dbReference>
<dbReference type="AlphaFoldDB" id="A0A178MR42"/>
<dbReference type="SUPFAM" id="SSF55174">
    <property type="entry name" value="Alpha-L RNA-binding motif"/>
    <property type="match status" value="1"/>
</dbReference>
<feature type="active site" evidence="6">
    <location>
        <position position="143"/>
    </location>
</feature>
<evidence type="ECO:0000256" key="8">
    <source>
        <dbReference type="RuleBase" id="RU362028"/>
    </source>
</evidence>
<dbReference type="STRING" id="1285242.A6A04_18155"/>
<dbReference type="Pfam" id="PF01479">
    <property type="entry name" value="S4"/>
    <property type="match status" value="1"/>
</dbReference>
<dbReference type="SMART" id="SM00363">
    <property type="entry name" value="S4"/>
    <property type="match status" value="1"/>
</dbReference>
<dbReference type="PANTHER" id="PTHR21600:SF44">
    <property type="entry name" value="RIBOSOMAL LARGE SUBUNIT PSEUDOURIDINE SYNTHASE D"/>
    <property type="match status" value="1"/>
</dbReference>
<dbReference type="EC" id="5.4.99.-" evidence="8"/>
<reference evidence="10 11" key="1">
    <citation type="submission" date="2016-04" db="EMBL/GenBank/DDBJ databases">
        <title>Draft genome sequence of freshwater magnetotactic bacteria Magnetospirillum marisnigri SP-1 and Magnetospirillum moscoviense BB-1.</title>
        <authorList>
            <person name="Koziaeva V."/>
            <person name="Dziuba M.V."/>
            <person name="Ivanov T.M."/>
            <person name="Kuznetsov B."/>
            <person name="Grouzdev D.S."/>
        </authorList>
    </citation>
    <scope>NUCLEOTIDE SEQUENCE [LARGE SCALE GENOMIC DNA]</scope>
    <source>
        <strain evidence="10 11">SP-1</strain>
    </source>
</reference>
<proteinExistence type="inferred from homology"/>
<dbReference type="CDD" id="cd02869">
    <property type="entry name" value="PseudoU_synth_RluA_like"/>
    <property type="match status" value="1"/>
</dbReference>
<dbReference type="InterPro" id="IPR020103">
    <property type="entry name" value="PsdUridine_synth_cat_dom_sf"/>
</dbReference>
<dbReference type="Pfam" id="PF00849">
    <property type="entry name" value="PseudoU_synth_2"/>
    <property type="match status" value="1"/>
</dbReference>
<dbReference type="InterPro" id="IPR050188">
    <property type="entry name" value="RluA_PseudoU_synthase"/>
</dbReference>
<feature type="domain" description="RNA-binding S4" evidence="9">
    <location>
        <begin position="18"/>
        <end position="79"/>
    </location>
</feature>
<keyword evidence="3 8" id="KW-0413">Isomerase</keyword>
<dbReference type="Gene3D" id="3.30.2350.10">
    <property type="entry name" value="Pseudouridine synthase"/>
    <property type="match status" value="1"/>
</dbReference>
<evidence type="ECO:0000313" key="11">
    <source>
        <dbReference type="Proteomes" id="UP000078428"/>
    </source>
</evidence>
<dbReference type="CDD" id="cd00165">
    <property type="entry name" value="S4"/>
    <property type="match status" value="1"/>
</dbReference>
<comment type="function">
    <text evidence="5">Responsible for synthesis of pseudouridine from uracil at positions 1911, 1915 and 1917 in 23S ribosomal RNA.</text>
</comment>
<dbReference type="GO" id="GO:0000455">
    <property type="term" value="P:enzyme-directed rRNA pseudouridine synthesis"/>
    <property type="evidence" value="ECO:0007669"/>
    <property type="project" value="TreeGrafter"/>
</dbReference>
<dbReference type="PANTHER" id="PTHR21600">
    <property type="entry name" value="MITOCHONDRIAL RNA PSEUDOURIDINE SYNTHASE"/>
    <property type="match status" value="1"/>
</dbReference>
<keyword evidence="11" id="KW-1185">Reference proteome</keyword>
<evidence type="ECO:0000259" key="9">
    <source>
        <dbReference type="SMART" id="SM00363"/>
    </source>
</evidence>
<evidence type="ECO:0000256" key="1">
    <source>
        <dbReference type="ARBA" id="ARBA00010876"/>
    </source>
</evidence>
<dbReference type="Proteomes" id="UP000078428">
    <property type="component" value="Unassembled WGS sequence"/>
</dbReference>
<dbReference type="NCBIfam" id="TIGR00005">
    <property type="entry name" value="rluA_subfam"/>
    <property type="match status" value="1"/>
</dbReference>
<comment type="catalytic activity">
    <reaction evidence="8">
        <text>a uridine in RNA = a pseudouridine in RNA</text>
        <dbReference type="Rhea" id="RHEA:48348"/>
        <dbReference type="Rhea" id="RHEA-COMP:12068"/>
        <dbReference type="Rhea" id="RHEA-COMP:12069"/>
        <dbReference type="ChEBI" id="CHEBI:65314"/>
        <dbReference type="ChEBI" id="CHEBI:65315"/>
    </reaction>
</comment>
<sequence>MTQTQLDPRPVAPEEAGARLDKWLAGQLPDLSRTRIKALIEDGQVVSAGATIADPSHRVKPGQIFSVGVPPDAPAEPEPQDIALDVVYEDADLIVINKPAGMVVHPAPGNPDATLVNALLAHCGDSLAGIGGVRRPGIVHRLDKDTSGLMVAAKTDIAHRSLSEQFAAHSLERAYRALVWGLPNPPKGEIEGNIGRNPHDRKKMAVVKGGGKPALTRYQVLKTFGGGAVSLVECRLATGRTHQIRVHMTSLGYPLVGDPAYGRSRAGRLKALPEPVRMALADFSRQALHAYLLGFDHPTKGSRIRFESSMPADLAGLISTLEAI</sequence>
<dbReference type="GO" id="GO:0160140">
    <property type="term" value="F:23S rRNA pseudouridine(1911/1915/1917) synthase activity"/>
    <property type="evidence" value="ECO:0007669"/>
    <property type="project" value="UniProtKB-EC"/>
</dbReference>